<dbReference type="InterPro" id="IPR027417">
    <property type="entry name" value="P-loop_NTPase"/>
</dbReference>
<sequence length="318" mass="36203">MSDLYIDAVCLFTNPLVNDPEEALRLKVTEWIVRGFLEGCKPEKLSVKISRLRFLPRGKLASLFNIIDDVCRLVDIPASSLRVINGTLSTLVIAQYNTLDSEDVRMDEEGSRKGERYEGMVNFDPAASDFERGMLDIFIPLINYEQHYSLYGLPCMDSVLICGKNSGNSFGHWFRELRAKFSQLDSTETERRLELHVIRFEDILSPYFGESEKRLVNMFEMAASRKGSGLTCICLEGIHHFTGNQDELDDLDHRLLTTLLLLLDGISKVDFISQHKKDLDNKSYHEGSLVVVATSERHPDKLPDALTRPGRLNRIIFV</sequence>
<evidence type="ECO:0000313" key="4">
    <source>
        <dbReference type="EMBL" id="KAK1441954.1"/>
    </source>
</evidence>
<gene>
    <name evidence="4" type="ORF">BgAZ_502860</name>
</gene>
<evidence type="ECO:0000256" key="1">
    <source>
        <dbReference type="ARBA" id="ARBA00022741"/>
    </source>
</evidence>
<dbReference type="AlphaFoldDB" id="A0AAD8LJG0"/>
<dbReference type="PANTHER" id="PTHR23077">
    <property type="entry name" value="AAA-FAMILY ATPASE"/>
    <property type="match status" value="1"/>
</dbReference>
<dbReference type="SUPFAM" id="SSF52540">
    <property type="entry name" value="P-loop containing nucleoside triphosphate hydrolases"/>
    <property type="match status" value="1"/>
</dbReference>
<keyword evidence="1" id="KW-0547">Nucleotide-binding</keyword>
<name>A0AAD8LJG0_BABGI</name>
<dbReference type="InterPro" id="IPR050168">
    <property type="entry name" value="AAA_ATPase_domain"/>
</dbReference>
<dbReference type="InterPro" id="IPR003959">
    <property type="entry name" value="ATPase_AAA_core"/>
</dbReference>
<dbReference type="GO" id="GO:0005524">
    <property type="term" value="F:ATP binding"/>
    <property type="evidence" value="ECO:0007669"/>
    <property type="project" value="UniProtKB-KW"/>
</dbReference>
<protein>
    <recommendedName>
        <fullName evidence="3">ATPase AAA-type core domain-containing protein</fullName>
    </recommendedName>
</protein>
<reference evidence="4" key="1">
    <citation type="submission" date="2023-08" db="EMBL/GenBank/DDBJ databases">
        <title>Draft sequence of the Babesia gibsoni genome.</title>
        <authorList>
            <person name="Yamagishi J.Y."/>
            <person name="Xuan X.X."/>
        </authorList>
    </citation>
    <scope>NUCLEOTIDE SEQUENCE</scope>
    <source>
        <strain evidence="4">Azabu</strain>
    </source>
</reference>
<dbReference type="EMBL" id="JAVEPI010000005">
    <property type="protein sequence ID" value="KAK1441954.1"/>
    <property type="molecule type" value="Genomic_DNA"/>
</dbReference>
<dbReference type="Pfam" id="PF00004">
    <property type="entry name" value="AAA"/>
    <property type="match status" value="1"/>
</dbReference>
<organism evidence="4 5">
    <name type="scientific">Babesia gibsoni</name>
    <dbReference type="NCBI Taxonomy" id="33632"/>
    <lineage>
        <taxon>Eukaryota</taxon>
        <taxon>Sar</taxon>
        <taxon>Alveolata</taxon>
        <taxon>Apicomplexa</taxon>
        <taxon>Aconoidasida</taxon>
        <taxon>Piroplasmida</taxon>
        <taxon>Babesiidae</taxon>
        <taxon>Babesia</taxon>
    </lineage>
</organism>
<accession>A0AAD8LJG0</accession>
<keyword evidence="5" id="KW-1185">Reference proteome</keyword>
<proteinExistence type="predicted"/>
<evidence type="ECO:0000256" key="2">
    <source>
        <dbReference type="ARBA" id="ARBA00022840"/>
    </source>
</evidence>
<dbReference type="GO" id="GO:0016887">
    <property type="term" value="F:ATP hydrolysis activity"/>
    <property type="evidence" value="ECO:0007669"/>
    <property type="project" value="InterPro"/>
</dbReference>
<dbReference type="Gene3D" id="3.40.50.300">
    <property type="entry name" value="P-loop containing nucleotide triphosphate hydrolases"/>
    <property type="match status" value="1"/>
</dbReference>
<feature type="domain" description="ATPase AAA-type core" evidence="3">
    <location>
        <begin position="193"/>
        <end position="318"/>
    </location>
</feature>
<evidence type="ECO:0000313" key="5">
    <source>
        <dbReference type="Proteomes" id="UP001230268"/>
    </source>
</evidence>
<dbReference type="Proteomes" id="UP001230268">
    <property type="component" value="Unassembled WGS sequence"/>
</dbReference>
<dbReference type="PANTHER" id="PTHR23077:SF171">
    <property type="entry name" value="NUCLEAR VALOSIN-CONTAINING PROTEIN-LIKE"/>
    <property type="match status" value="1"/>
</dbReference>
<evidence type="ECO:0000259" key="3">
    <source>
        <dbReference type="Pfam" id="PF00004"/>
    </source>
</evidence>
<comment type="caution">
    <text evidence="4">The sequence shown here is derived from an EMBL/GenBank/DDBJ whole genome shotgun (WGS) entry which is preliminary data.</text>
</comment>
<keyword evidence="2" id="KW-0067">ATP-binding</keyword>